<name>A0A495VD26_9GAMM</name>
<dbReference type="Proteomes" id="UP000274556">
    <property type="component" value="Unassembled WGS sequence"/>
</dbReference>
<reference evidence="1 2" key="1">
    <citation type="submission" date="2018-10" db="EMBL/GenBank/DDBJ databases">
        <title>Genomic Encyclopedia of Archaeal and Bacterial Type Strains, Phase II (KMG-II): from individual species to whole genera.</title>
        <authorList>
            <person name="Goeker M."/>
        </authorList>
    </citation>
    <scope>NUCLEOTIDE SEQUENCE [LARGE SCALE GENOMIC DNA]</scope>
    <source>
        <strain evidence="1 2">DSM 235</strain>
    </source>
</reference>
<organism evidence="1 2">
    <name type="scientific">Thiocapsa rosea</name>
    <dbReference type="NCBI Taxonomy" id="69360"/>
    <lineage>
        <taxon>Bacteria</taxon>
        <taxon>Pseudomonadati</taxon>
        <taxon>Pseudomonadota</taxon>
        <taxon>Gammaproteobacteria</taxon>
        <taxon>Chromatiales</taxon>
        <taxon>Chromatiaceae</taxon>
        <taxon>Thiocapsa</taxon>
    </lineage>
</organism>
<dbReference type="Pfam" id="PF09559">
    <property type="entry name" value="Cas6"/>
    <property type="match status" value="1"/>
</dbReference>
<dbReference type="AlphaFoldDB" id="A0A495VD26"/>
<keyword evidence="2" id="KW-1185">Reference proteome</keyword>
<proteinExistence type="predicted"/>
<dbReference type="EMBL" id="RBXL01000001">
    <property type="protein sequence ID" value="RKT45708.1"/>
    <property type="molecule type" value="Genomic_DNA"/>
</dbReference>
<accession>A0A495VD26</accession>
<evidence type="ECO:0000313" key="2">
    <source>
        <dbReference type="Proteomes" id="UP000274556"/>
    </source>
</evidence>
<comment type="caution">
    <text evidence="1">The sequence shown here is derived from an EMBL/GenBank/DDBJ whole genome shotgun (WGS) entry which is preliminary data.</text>
</comment>
<evidence type="ECO:0000313" key="1">
    <source>
        <dbReference type="EMBL" id="RKT45708.1"/>
    </source>
</evidence>
<sequence>MMFWNDDDNPDRIRVPDDIVDLLFGIDCKCLPVDHAYLLAEALKQSLPWIVEEAGIAVHSVHVAGSQNGWERPEHGTDSYLVVSRRTKLTLRVPRHRVTEVLRDLPGAKLDVGGETLVVGTGKTKPLTAETTLFSRYVALDLAAPAEEDEGVFLETAARALSAMDIRVRKAVCGRTNRLATPDGSIATRSLMLAGLTPDESIRLQQQGLGHHHLLGCGIFIPHKGIDSVKPSQG</sequence>
<dbReference type="InterPro" id="IPR014174">
    <property type="entry name" value="CRISPR-assoc_prot_Cas6/Cmx6"/>
</dbReference>
<dbReference type="RefSeq" id="WP_342769609.1">
    <property type="nucleotide sequence ID" value="NZ_RBXL01000001.1"/>
</dbReference>
<dbReference type="NCBIfam" id="TIGR02807">
    <property type="entry name" value="cas6_cmx6"/>
    <property type="match status" value="1"/>
</dbReference>
<gene>
    <name evidence="1" type="ORF">BDD21_3180</name>
</gene>
<protein>
    <submittedName>
        <fullName evidence="1">CRISPR-associated protein Cas6</fullName>
    </submittedName>
</protein>